<gene>
    <name evidence="7" type="ORF">CWS31_000245</name>
</gene>
<dbReference type="Proteomes" id="UP000815846">
    <property type="component" value="Unassembled WGS sequence"/>
</dbReference>
<name>A0ABY3N0M1_9GAMM</name>
<dbReference type="RefSeq" id="WP_101343160.1">
    <property type="nucleotide sequence ID" value="NZ_PJAI02000001.1"/>
</dbReference>
<feature type="domain" description="Response regulatory" evidence="6">
    <location>
        <begin position="261"/>
        <end position="374"/>
    </location>
</feature>
<dbReference type="Gene3D" id="3.40.50.2300">
    <property type="match status" value="1"/>
</dbReference>
<keyword evidence="8" id="KW-1185">Reference proteome</keyword>
<evidence type="ECO:0000313" key="7">
    <source>
        <dbReference type="EMBL" id="TYK67010.1"/>
    </source>
</evidence>
<evidence type="ECO:0000256" key="2">
    <source>
        <dbReference type="ARBA" id="ARBA00022621"/>
    </source>
</evidence>
<dbReference type="NCBIfam" id="TIGR02481">
    <property type="entry name" value="hemeryth_dom"/>
    <property type="match status" value="1"/>
</dbReference>
<dbReference type="PANTHER" id="PTHR37164:SF1">
    <property type="entry name" value="BACTERIOHEMERYTHRIN"/>
    <property type="match status" value="1"/>
</dbReference>
<keyword evidence="2" id="KW-0561">Oxygen transport</keyword>
<evidence type="ECO:0000256" key="1">
    <source>
        <dbReference type="ARBA" id="ARBA00010587"/>
    </source>
</evidence>
<dbReference type="SUPFAM" id="SSF47188">
    <property type="entry name" value="Hemerythrin-like"/>
    <property type="match status" value="1"/>
</dbReference>
<dbReference type="InterPro" id="IPR035938">
    <property type="entry name" value="Hemerythrin-like_sf"/>
</dbReference>
<protein>
    <submittedName>
        <fullName evidence="7">Bacteriohemerythrin</fullName>
    </submittedName>
</protein>
<dbReference type="Pfam" id="PF00072">
    <property type="entry name" value="Response_reg"/>
    <property type="match status" value="1"/>
</dbReference>
<dbReference type="InterPro" id="IPR011006">
    <property type="entry name" value="CheY-like_superfamily"/>
</dbReference>
<sequence length="522" mass="60023">MKNINISPHPDVVMIYQDKETVESAIQQIIELSLKFKAYKYNPKTIHQIAAMGPKVLLLASSNVKKTIKFYIDYLEDYEQNISPHSAILLINNRETARAYLACENGLFDNYVITNPLNEPHRLKLVLLHELKLMETHHNNSLEQLEAEGEEELASCIEHGVALKKSFIKKINKCEADLLSVTNKALTNDKEAAEVLQRLIGISLEEMNENIASGIQNIVDQLNRLKLNNQSIKQERLQQTLKSKSGLLTAHQQKQQTLKKKVLIAEPSNLFTRVIKEIFEDTLLYELVNDGQEALDKINKFKPDAVLLAYDLPTLNGVEITKIIRAEGNSVPIIAYVHDRDKLVIKQWIPLGLNNYLIKPSKKSSILQSVNKAISDPSGIIFHQKTADQTKIQWLPEYSVGNDELDEQHKVLFTMVNDFLHEDNKKGAVALYQNLSLYIDMHFDAEENLLRQINYPDTQDHIEKHGELRKKFNLLEEKLANYDVDVHHKVAMFLYNWLAQHILKADMEYKRYALSIEEESFH</sequence>
<dbReference type="InterPro" id="IPR001789">
    <property type="entry name" value="Sig_transdc_resp-reg_receiver"/>
</dbReference>
<dbReference type="NCBIfam" id="NF033749">
    <property type="entry name" value="bact_hemeryth"/>
    <property type="match status" value="1"/>
</dbReference>
<evidence type="ECO:0000313" key="8">
    <source>
        <dbReference type="Proteomes" id="UP000815846"/>
    </source>
</evidence>
<dbReference type="InterPro" id="IPR016131">
    <property type="entry name" value="Haemerythrin_Fe_BS"/>
</dbReference>
<comment type="caution">
    <text evidence="7">The sequence shown here is derived from an EMBL/GenBank/DDBJ whole genome shotgun (WGS) entry which is preliminary data.</text>
</comment>
<evidence type="ECO:0000256" key="4">
    <source>
        <dbReference type="ARBA" id="ARBA00023004"/>
    </source>
</evidence>
<dbReference type="EMBL" id="PJAI02000001">
    <property type="protein sequence ID" value="TYK67010.1"/>
    <property type="molecule type" value="Genomic_DNA"/>
</dbReference>
<comment type="similarity">
    <text evidence="1">Belongs to the hemerythrin family.</text>
</comment>
<keyword evidence="2" id="KW-0813">Transport</keyword>
<accession>A0ABY3N0M1</accession>
<proteinExistence type="inferred from homology"/>
<reference evidence="7 8" key="1">
    <citation type="submission" date="2019-08" db="EMBL/GenBank/DDBJ databases">
        <title>Microbe sample from Colwellia echini.</title>
        <authorList>
            <person name="Christiansen L."/>
            <person name="Pathiraja D."/>
            <person name="Schultz-Johansen M."/>
            <person name="Choi I.-G."/>
            <person name="Stougaard P."/>
        </authorList>
    </citation>
    <scope>NUCLEOTIDE SEQUENCE [LARGE SCALE GENOMIC DNA]</scope>
    <source>
        <strain evidence="7 8">A3</strain>
    </source>
</reference>
<evidence type="ECO:0000256" key="5">
    <source>
        <dbReference type="PROSITE-ProRule" id="PRU00169"/>
    </source>
</evidence>
<comment type="caution">
    <text evidence="5">Lacks conserved residue(s) required for the propagation of feature annotation.</text>
</comment>
<dbReference type="SUPFAM" id="SSF52172">
    <property type="entry name" value="CheY-like"/>
    <property type="match status" value="1"/>
</dbReference>
<dbReference type="CDD" id="cd00156">
    <property type="entry name" value="REC"/>
    <property type="match status" value="1"/>
</dbReference>
<dbReference type="InterPro" id="IPR012827">
    <property type="entry name" value="Hemerythrin_metal-bd"/>
</dbReference>
<dbReference type="InterPro" id="IPR012312">
    <property type="entry name" value="Hemerythrin-like"/>
</dbReference>
<dbReference type="PANTHER" id="PTHR37164">
    <property type="entry name" value="BACTERIOHEMERYTHRIN"/>
    <property type="match status" value="1"/>
</dbReference>
<dbReference type="Gene3D" id="1.20.120.50">
    <property type="entry name" value="Hemerythrin-like"/>
    <property type="match status" value="1"/>
</dbReference>
<dbReference type="PROSITE" id="PS00550">
    <property type="entry name" value="HEMERYTHRINS"/>
    <property type="match status" value="1"/>
</dbReference>
<keyword evidence="3" id="KW-0479">Metal-binding</keyword>
<organism evidence="7 8">
    <name type="scientific">Colwellia echini</name>
    <dbReference type="NCBI Taxonomy" id="1982103"/>
    <lineage>
        <taxon>Bacteria</taxon>
        <taxon>Pseudomonadati</taxon>
        <taxon>Pseudomonadota</taxon>
        <taxon>Gammaproteobacteria</taxon>
        <taxon>Alteromonadales</taxon>
        <taxon>Colwelliaceae</taxon>
        <taxon>Colwellia</taxon>
    </lineage>
</organism>
<dbReference type="SMART" id="SM00448">
    <property type="entry name" value="REC"/>
    <property type="match status" value="1"/>
</dbReference>
<keyword evidence="4" id="KW-0408">Iron</keyword>
<dbReference type="InterPro" id="IPR050669">
    <property type="entry name" value="Hemerythrin"/>
</dbReference>
<dbReference type="CDD" id="cd12107">
    <property type="entry name" value="Hemerythrin"/>
    <property type="match status" value="1"/>
</dbReference>
<dbReference type="PROSITE" id="PS50110">
    <property type="entry name" value="RESPONSE_REGULATORY"/>
    <property type="match status" value="1"/>
</dbReference>
<evidence type="ECO:0000259" key="6">
    <source>
        <dbReference type="PROSITE" id="PS50110"/>
    </source>
</evidence>
<dbReference type="Pfam" id="PF01814">
    <property type="entry name" value="Hemerythrin"/>
    <property type="match status" value="1"/>
</dbReference>
<evidence type="ECO:0000256" key="3">
    <source>
        <dbReference type="ARBA" id="ARBA00022723"/>
    </source>
</evidence>